<feature type="domain" description="Tesmin/TSO1-like CXC" evidence="2">
    <location>
        <begin position="485"/>
        <end position="525"/>
    </location>
</feature>
<dbReference type="OrthoDB" id="8062037at2759"/>
<proteinExistence type="predicted"/>
<comment type="caution">
    <text evidence="3">The sequence shown here is derived from an EMBL/GenBank/DDBJ whole genome shotgun (WGS) entry which is preliminary data.</text>
</comment>
<dbReference type="SMART" id="SM01114">
    <property type="entry name" value="CXC"/>
    <property type="match status" value="1"/>
</dbReference>
<dbReference type="InParanoid" id="A0A024GNU1"/>
<dbReference type="STRING" id="65357.A0A024GNU1"/>
<accession>A0A024GNU1</accession>
<evidence type="ECO:0000256" key="1">
    <source>
        <dbReference type="SAM" id="MobiDB-lite"/>
    </source>
</evidence>
<dbReference type="EMBL" id="CAIX01000209">
    <property type="protein sequence ID" value="CCI48215.1"/>
    <property type="molecule type" value="Genomic_DNA"/>
</dbReference>
<feature type="region of interest" description="Disordered" evidence="1">
    <location>
        <begin position="185"/>
        <end position="215"/>
    </location>
</feature>
<feature type="compositionally biased region" description="Polar residues" evidence="1">
    <location>
        <begin position="185"/>
        <end position="197"/>
    </location>
</feature>
<sequence length="729" mass="81416">MRDLQTKVPFAVRNDFTVKKSENTWQASEHNAITSFINPDVVENELSLQIEPPEDPEFEDLFSMLHYLDFENPIQNFDTTAQIKMTETAIEFEENNTNGKEEMNTEADVERKYVRQQLPETNASLKSRAISNDCVCTNVITGTDESDTINPPAISPATLNWLHSLASSSHAGSWNGHTSPLTISSLGSNTTPSQISPVESPGDFNDTMYKPTSLNDLELGSRRSLSCESIDWKSYNESKANTEHNKGTKKWRVIPQHRPPTDPVSNMKNKISKSDLNVIEKLQQRNALSEQPPKILCRDCDDGTDAGKRDPNSMNPKLDHDETYSAMTHSTTVNSCKREDNGKQAICGNSPTDIYHCGTNNVCAPSTLEEKNKRKAIVSPEFDQYKSHNSNEDLIQSRLVAQKTGNVLKHSWILPSDPNAVPDKLERHLYVNDSSNPARSTRRPSKRIVPPRYQNVHLTQLDPSITHVKSDLSEDVLECDEKEVAHQTRCKCTGRCRNARCACVKAGTLCGHDCKCFGCLNPFRPMAEEGIPISIPSADACLIHSLSKIKDMKNLLNTYVTYSCCESDRSRETLDSPPHLVKVKETIVDGFTCPSCSAHFTFSWCGNRLCHDEKKPRKHCNKCRRCVDHRNQHCDDCNRCYFAGVANSFPCNCKKDSSAANSHACVRAHSHIYKTALETEESDVNSAHKTSVAEGVAATQSNDSQLSIDEQKANQIKCMDENDAACPVQ</sequence>
<gene>
    <name evidence="3" type="ORF">BN9_092770</name>
</gene>
<name>A0A024GNU1_9STRA</name>
<reference evidence="3 4" key="1">
    <citation type="submission" date="2012-05" db="EMBL/GenBank/DDBJ databases">
        <title>Recombination and specialization in a pathogen metapopulation.</title>
        <authorList>
            <person name="Gardiner A."/>
            <person name="Kemen E."/>
            <person name="Schultz-Larsen T."/>
            <person name="MacLean D."/>
            <person name="Van Oosterhout C."/>
            <person name="Jones J.D.G."/>
        </authorList>
    </citation>
    <scope>NUCLEOTIDE SEQUENCE [LARGE SCALE GENOMIC DNA]</scope>
    <source>
        <strain evidence="3 4">Ac Nc2</strain>
    </source>
</reference>
<organism evidence="3 4">
    <name type="scientific">Albugo candida</name>
    <dbReference type="NCBI Taxonomy" id="65357"/>
    <lineage>
        <taxon>Eukaryota</taxon>
        <taxon>Sar</taxon>
        <taxon>Stramenopiles</taxon>
        <taxon>Oomycota</taxon>
        <taxon>Peronosporomycetes</taxon>
        <taxon>Albuginales</taxon>
        <taxon>Albuginaceae</taxon>
        <taxon>Albugo</taxon>
    </lineage>
</organism>
<evidence type="ECO:0000313" key="3">
    <source>
        <dbReference type="EMBL" id="CCI48215.1"/>
    </source>
</evidence>
<keyword evidence="4" id="KW-1185">Reference proteome</keyword>
<dbReference type="Proteomes" id="UP000053237">
    <property type="component" value="Unassembled WGS sequence"/>
</dbReference>
<evidence type="ECO:0000259" key="2">
    <source>
        <dbReference type="SMART" id="SM01114"/>
    </source>
</evidence>
<dbReference type="AlphaFoldDB" id="A0A024GNU1"/>
<evidence type="ECO:0000313" key="4">
    <source>
        <dbReference type="Proteomes" id="UP000053237"/>
    </source>
</evidence>
<dbReference type="InterPro" id="IPR033467">
    <property type="entry name" value="Tesmin/TSO1-like_CXC"/>
</dbReference>
<protein>
    <recommendedName>
        <fullName evidence="2">Tesmin/TSO1-like CXC domain-containing protein</fullName>
    </recommendedName>
</protein>